<evidence type="ECO:0000256" key="1">
    <source>
        <dbReference type="SAM" id="MobiDB-lite"/>
    </source>
</evidence>
<evidence type="ECO:0000313" key="3">
    <source>
        <dbReference type="EMBL" id="AEW92668.1"/>
    </source>
</evidence>
<dbReference type="PATRIC" id="fig|1003195.11.peg.1930"/>
<name>F8JVY5_STREN</name>
<organism evidence="3 4">
    <name type="scientific">Streptantibioticus cattleyicolor (strain ATCC 35852 / DSM 46488 / JCM 4925 / NBRC 14057 / NRRL 8057)</name>
    <name type="common">Streptomyces cattleya</name>
    <dbReference type="NCBI Taxonomy" id="1003195"/>
    <lineage>
        <taxon>Bacteria</taxon>
        <taxon>Bacillati</taxon>
        <taxon>Actinomycetota</taxon>
        <taxon>Actinomycetes</taxon>
        <taxon>Kitasatosporales</taxon>
        <taxon>Streptomycetaceae</taxon>
        <taxon>Streptantibioticus</taxon>
    </lineage>
</organism>
<sequence>MASSAPVPGPLLAELNEAAGGTPFPVLDKAEGGLPGGVWLALEYTAPGLDAGLLSLPVGGRSPSGATPPALPAAPGGRPATVSGAPSQGDRPGAWVELGRVFGPLHVRRIGASYEAGTVWLMVDGEFTASGISLSVSGLALGADLDAEGFPVRTRLGGLGVEFARPPLLVSGALVNRVPPPEGYELMVGGMLVVQLPQLGLTVVGAYQRRRDGMPSLFVFGRGTMALGGPPPFRVRGLAAGFGFNSSVRVPGAGEVERFPLMSGLDGNLPENPMEMLDRLSGEWVSSEPGQLWLAAGIDFTSFEFITGRLLALLEAGDTLTLALLGTARAAFPRKGRAYAQIKLELRIVHSSARGAFEAGAQLYDSYVIDPNCSLTGGFAYTMWFGDSPHAGDFALTAGGYHPGYEPPGHYPQVPRLGFSWSLGLLGRPLALVRARVRIDLDGPAHYDPAWRNLLDPEPSALTTHRWPVRLGERDDLGDGLLAYVHERDYGTLHTVLDTDDLADLEDPGGYLRPIGTGTGLAVSARPPHEHTSGSTTELTLLMDPYGTVHATTGILPTAALLLPSGAFEEPLAALTAAFRFGPMPVLPSRVEGDARGDAPQLALPVPSGRHGTWTWEQRTADGGWRSHPTRSASTAPDLPAPRPELRTGWLQLHPAAPQEDTR</sequence>
<feature type="region of interest" description="Disordered" evidence="1">
    <location>
        <begin position="620"/>
        <end position="663"/>
    </location>
</feature>
<dbReference type="AlphaFoldDB" id="F8JVY5"/>
<dbReference type="RefSeq" id="WP_014141063.1">
    <property type="nucleotide sequence ID" value="NC_016111.1"/>
</dbReference>
<dbReference type="OrthoDB" id="535891at2"/>
<dbReference type="InterPro" id="IPR046538">
    <property type="entry name" value="DUF6603"/>
</dbReference>
<dbReference type="EMBL" id="CP003219">
    <property type="protein sequence ID" value="AEW92668.1"/>
    <property type="molecule type" value="Genomic_DNA"/>
</dbReference>
<feature type="domain" description="DUF6603" evidence="2">
    <location>
        <begin position="100"/>
        <end position="424"/>
    </location>
</feature>
<feature type="region of interest" description="Disordered" evidence="1">
    <location>
        <begin position="63"/>
        <end position="90"/>
    </location>
</feature>
<protein>
    <recommendedName>
        <fullName evidence="2">DUF6603 domain-containing protein</fullName>
    </recommendedName>
</protein>
<reference evidence="4" key="1">
    <citation type="submission" date="2011-12" db="EMBL/GenBank/DDBJ databases">
        <title>Complete genome sequence of Streptomyces cattleya strain DSM 46488.</title>
        <authorList>
            <person name="Ou H.-Y."/>
            <person name="Li P."/>
            <person name="Zhao C."/>
            <person name="O'Hagan D."/>
            <person name="Deng Z."/>
        </authorList>
    </citation>
    <scope>NUCLEOTIDE SEQUENCE [LARGE SCALE GENOMIC DNA]</scope>
    <source>
        <strain evidence="4">ATCC 35852 / DSM 46488 / JCM 4925 / NBRC 14057 / NRRL 8057</strain>
    </source>
</reference>
<dbReference type="HOGENOM" id="CLU_413817_0_0_11"/>
<dbReference type="Pfam" id="PF20248">
    <property type="entry name" value="DUF6603"/>
    <property type="match status" value="1"/>
</dbReference>
<dbReference type="Proteomes" id="UP000007842">
    <property type="component" value="Chromosome"/>
</dbReference>
<feature type="compositionally biased region" description="Low complexity" evidence="1">
    <location>
        <begin position="63"/>
        <end position="80"/>
    </location>
</feature>
<evidence type="ECO:0000259" key="2">
    <source>
        <dbReference type="Pfam" id="PF20248"/>
    </source>
</evidence>
<proteinExistence type="predicted"/>
<dbReference type="KEGG" id="scy:SCATT_02970"/>
<dbReference type="eggNOG" id="COG3550">
    <property type="taxonomic scope" value="Bacteria"/>
</dbReference>
<dbReference type="STRING" id="1003195.SCATT_02970"/>
<dbReference type="KEGG" id="sct:SCAT_0287"/>
<accession>G8WMU9</accession>
<gene>
    <name evidence="3" type="ordered locus">SCATT_02970</name>
</gene>
<accession>F8JVY5</accession>
<evidence type="ECO:0000313" key="4">
    <source>
        <dbReference type="Proteomes" id="UP000007842"/>
    </source>
</evidence>
<keyword evidence="4" id="KW-1185">Reference proteome</keyword>